<evidence type="ECO:0000256" key="9">
    <source>
        <dbReference type="SAM" id="Phobius"/>
    </source>
</evidence>
<evidence type="ECO:0000256" key="5">
    <source>
        <dbReference type="ARBA" id="ARBA00022840"/>
    </source>
</evidence>
<dbReference type="SUPFAM" id="SSF90123">
    <property type="entry name" value="ABC transporter transmembrane region"/>
    <property type="match status" value="2"/>
</dbReference>
<evidence type="ECO:0000259" key="11">
    <source>
        <dbReference type="PROSITE" id="PS50929"/>
    </source>
</evidence>
<feature type="transmembrane region" description="Helical" evidence="9">
    <location>
        <begin position="131"/>
        <end position="152"/>
    </location>
</feature>
<feature type="transmembrane region" description="Helical" evidence="9">
    <location>
        <begin position="225"/>
        <end position="247"/>
    </location>
</feature>
<feature type="transmembrane region" description="Helical" evidence="9">
    <location>
        <begin position="838"/>
        <end position="860"/>
    </location>
</feature>
<protein>
    <recommendedName>
        <fullName evidence="14">Multidrug resistance-associated protein lethal(2)03659</fullName>
    </recommendedName>
</protein>
<feature type="compositionally biased region" description="Polar residues" evidence="8">
    <location>
        <begin position="644"/>
        <end position="655"/>
    </location>
</feature>
<evidence type="ECO:0000313" key="13">
    <source>
        <dbReference type="Proteomes" id="UP001516400"/>
    </source>
</evidence>
<dbReference type="PROSITE" id="PS50929">
    <property type="entry name" value="ABC_TM1F"/>
    <property type="match status" value="2"/>
</dbReference>
<evidence type="ECO:0000313" key="12">
    <source>
        <dbReference type="EMBL" id="KAL3283215.1"/>
    </source>
</evidence>
<proteinExistence type="predicted"/>
<evidence type="ECO:0000256" key="1">
    <source>
        <dbReference type="ARBA" id="ARBA00004141"/>
    </source>
</evidence>
<feature type="domain" description="ABC transporter" evidence="10">
    <location>
        <begin position="1042"/>
        <end position="1273"/>
    </location>
</feature>
<dbReference type="PROSITE" id="PS00211">
    <property type="entry name" value="ABC_TRANSPORTER_1"/>
    <property type="match status" value="2"/>
</dbReference>
<dbReference type="InterPro" id="IPR050173">
    <property type="entry name" value="ABC_transporter_C-like"/>
</dbReference>
<evidence type="ECO:0000256" key="4">
    <source>
        <dbReference type="ARBA" id="ARBA00022741"/>
    </source>
</evidence>
<dbReference type="FunFam" id="1.20.1560.10:FF:000014">
    <property type="entry name" value="Multidrug resistance-associated protein member 4"/>
    <property type="match status" value="1"/>
</dbReference>
<reference evidence="12 13" key="1">
    <citation type="journal article" date="2021" name="BMC Biol.">
        <title>Horizontally acquired antibacterial genes associated with adaptive radiation of ladybird beetles.</title>
        <authorList>
            <person name="Li H.S."/>
            <person name="Tang X.F."/>
            <person name="Huang Y.H."/>
            <person name="Xu Z.Y."/>
            <person name="Chen M.L."/>
            <person name="Du X.Y."/>
            <person name="Qiu B.Y."/>
            <person name="Chen P.T."/>
            <person name="Zhang W."/>
            <person name="Slipinski A."/>
            <person name="Escalona H.E."/>
            <person name="Waterhouse R.M."/>
            <person name="Zwick A."/>
            <person name="Pang H."/>
        </authorList>
    </citation>
    <scope>NUCLEOTIDE SEQUENCE [LARGE SCALE GENOMIC DNA]</scope>
    <source>
        <strain evidence="12">SYSU2018</strain>
    </source>
</reference>
<feature type="transmembrane region" description="Helical" evidence="9">
    <location>
        <begin position="959"/>
        <end position="982"/>
    </location>
</feature>
<name>A0ABD2NX35_9CUCU</name>
<evidence type="ECO:0000256" key="2">
    <source>
        <dbReference type="ARBA" id="ARBA00022448"/>
    </source>
</evidence>
<dbReference type="InterPro" id="IPR036640">
    <property type="entry name" value="ABC1_TM_sf"/>
</dbReference>
<dbReference type="PANTHER" id="PTHR24223">
    <property type="entry name" value="ATP-BINDING CASSETTE SUB-FAMILY C"/>
    <property type="match status" value="1"/>
</dbReference>
<accession>A0ABD2NX35</accession>
<keyword evidence="5" id="KW-0067">ATP-binding</keyword>
<keyword evidence="13" id="KW-1185">Reference proteome</keyword>
<dbReference type="Proteomes" id="UP001516400">
    <property type="component" value="Unassembled WGS sequence"/>
</dbReference>
<feature type="transmembrane region" description="Helical" evidence="9">
    <location>
        <begin position="757"/>
        <end position="781"/>
    </location>
</feature>
<keyword evidence="7 9" id="KW-0472">Membrane</keyword>
<evidence type="ECO:0000256" key="8">
    <source>
        <dbReference type="SAM" id="MobiDB-lite"/>
    </source>
</evidence>
<feature type="region of interest" description="Disordered" evidence="8">
    <location>
        <begin position="644"/>
        <end position="669"/>
    </location>
</feature>
<keyword evidence="6 9" id="KW-1133">Transmembrane helix</keyword>
<dbReference type="EMBL" id="JABFTP020000144">
    <property type="protein sequence ID" value="KAL3283215.1"/>
    <property type="molecule type" value="Genomic_DNA"/>
</dbReference>
<evidence type="ECO:0000256" key="7">
    <source>
        <dbReference type="ARBA" id="ARBA00023136"/>
    </source>
</evidence>
<dbReference type="PANTHER" id="PTHR24223:SF448">
    <property type="entry name" value="FI20146P1-RELATED"/>
    <property type="match status" value="1"/>
</dbReference>
<feature type="domain" description="ABC transmembrane type-1" evidence="11">
    <location>
        <begin position="97"/>
        <end position="352"/>
    </location>
</feature>
<evidence type="ECO:0000256" key="3">
    <source>
        <dbReference type="ARBA" id="ARBA00022692"/>
    </source>
</evidence>
<feature type="transmembrane region" description="Helical" evidence="9">
    <location>
        <begin position="326"/>
        <end position="353"/>
    </location>
</feature>
<dbReference type="InterPro" id="IPR027417">
    <property type="entry name" value="P-loop_NTPase"/>
</dbReference>
<dbReference type="InterPro" id="IPR011527">
    <property type="entry name" value="ABC1_TM_dom"/>
</dbReference>
<dbReference type="SMART" id="SM00382">
    <property type="entry name" value="AAA"/>
    <property type="match status" value="2"/>
</dbReference>
<feature type="transmembrane region" description="Helical" evidence="9">
    <location>
        <begin position="695"/>
        <end position="712"/>
    </location>
</feature>
<keyword evidence="2" id="KW-0813">Transport</keyword>
<dbReference type="FunFam" id="3.40.50.300:FF:000163">
    <property type="entry name" value="Multidrug resistance-associated protein member 4"/>
    <property type="match status" value="1"/>
</dbReference>
<dbReference type="CDD" id="cd03244">
    <property type="entry name" value="ABCC_MRP_domain2"/>
    <property type="match status" value="1"/>
</dbReference>
<dbReference type="CDD" id="cd03250">
    <property type="entry name" value="ABCC_MRP_domain1"/>
    <property type="match status" value="1"/>
</dbReference>
<dbReference type="InterPro" id="IPR003593">
    <property type="entry name" value="AAA+_ATPase"/>
</dbReference>
<dbReference type="SUPFAM" id="SSF52540">
    <property type="entry name" value="P-loop containing nucleoside triphosphate hydrolases"/>
    <property type="match status" value="2"/>
</dbReference>
<dbReference type="Pfam" id="PF00005">
    <property type="entry name" value="ABC_tran"/>
    <property type="match status" value="2"/>
</dbReference>
<evidence type="ECO:0008006" key="14">
    <source>
        <dbReference type="Google" id="ProtNLM"/>
    </source>
</evidence>
<dbReference type="GO" id="GO:0016020">
    <property type="term" value="C:membrane"/>
    <property type="evidence" value="ECO:0007669"/>
    <property type="project" value="UniProtKB-SubCell"/>
</dbReference>
<dbReference type="Gene3D" id="3.40.50.300">
    <property type="entry name" value="P-loop containing nucleotide triphosphate hydrolases"/>
    <property type="match status" value="2"/>
</dbReference>
<dbReference type="FunFam" id="1.20.1560.10:FF:000026">
    <property type="entry name" value="Multidrug resistance-associated protein lethal(2)03659"/>
    <property type="match status" value="1"/>
</dbReference>
<dbReference type="PROSITE" id="PS50893">
    <property type="entry name" value="ABC_TRANSPORTER_2"/>
    <property type="match status" value="2"/>
</dbReference>
<comment type="caution">
    <text evidence="12">The sequence shown here is derived from an EMBL/GenBank/DDBJ whole genome shotgun (WGS) entry which is preliminary data.</text>
</comment>
<feature type="compositionally biased region" description="Basic and acidic residues" evidence="8">
    <location>
        <begin position="657"/>
        <end position="669"/>
    </location>
</feature>
<gene>
    <name evidence="12" type="ORF">HHI36_006364</name>
</gene>
<dbReference type="InterPro" id="IPR003439">
    <property type="entry name" value="ABC_transporter-like_ATP-bd"/>
</dbReference>
<feature type="transmembrane region" description="Helical" evidence="9">
    <location>
        <begin position="866"/>
        <end position="885"/>
    </location>
</feature>
<dbReference type="Gene3D" id="1.20.1560.10">
    <property type="entry name" value="ABC transporter type 1, transmembrane domain"/>
    <property type="match status" value="2"/>
</dbReference>
<keyword evidence="4" id="KW-0547">Nucleotide-binding</keyword>
<sequence>MEEKTTDSKKPNPRESASFISKLFFIWTIPLFVEGNRKDLIEDDLYKPLKSHSSHLLGNKLEDAWLRQTKSKHKSIFRALWSVFKIEICGYVLLNFLFVFGAKLCQPILLMQILNYYIPGQTSISETQAKIYVVAIILLTLLGSISGHTYVMGMLQLGMKLRISICSLMYRKTLRLSKFAMNSTSTGQIINLLSNDVRMFDYVMLDTCLLVIAPTELIVDSLLLYFLLGKTALVGVAFLLMFIPLQMYNGKLSANYRFKIAKRTDQRILLMSEIISGIQVIKMYTWEIPFAKLVEAARRLEVKQIRGAAYVNAFMHSYSMYISRTAQFICIMAFVLTGHTPVAQYVFVLTAFYNHLTKTLSVNFPDAISTFAETRVSCKRIEKYLTLEEVQLPAVSIQKTKLAESQHHLEEISEAIIKLNKVRANWNTNETNEDSLFNINLEVKPMDKIAIIGTVGSGKSSLLNIILQELPVTQGQMKINGTISYASQEPWLFKGSIRQNILFGRTMDPIKYKDVIRVCALQKDFEMFPFGDQSIVGEKGVMLSGGQKARINLARSVYQDADIYLLDDPLSAVDTHVGKQLYDQCILGYLSKKCVILVTHQLQYLRTMNQIHIMEKGTIIQSGTYQDLVGKTNVFVRLNSNVSDSDAGETQYSNEGENEKIDEKGNGPTDVQEHISKGAMSRNVYKQYFKAGGKWYIYIPLLMLFIATQLFASTGDYFITFWVNLEQFKAVNENLNSTNSANIIKPTRSFFGQTYDYYQSIFTTELCIYIYSSIICLLIIITLTRSISFFQYCLSASTHLHNNMFVKISRAPMRFFNTNPSGRILNRFSKDIGSIDEILPVLLLDTIEIGITVIAVSIILTSINPWMSIPTVTMLILFYSYKQYFIKTSRSIKRLEGRVRSPIFSHMTASLQGLSTIRAFKAEDNLTEEFDKHQDLHSAAYYLFLSCNRAFGMLLDINCIVYVAIVTVSTFFTATFGGNVGLSITQALSLTGRLQWGVRQWSETENQMTSVERVLEYSNIDPEIDTEKEPQSDWPDKGSIQFRLVSMRYAPDEPAILNKLKFNIEPKEKIGIVGRTGAGKSSVIAAIFRLAAVEGKIIIDGVDTNEISLKSLRSKISIIPQEPFLFSGTLRKNLDPFDEYDDATMWNALKEVELKTVVEDCPSGLNYQISEGGTNFSVGQRQLICLARALIRRNKILIMDEATANVDPKTDELIQNTIKLNFQECTVITIAHRLHTIMDSDKVLVMNAGCAVEFGHPHILLSDAQGLFSSLVMETGKGMSDSLKKVAKDSYDKINSSRATTKG</sequence>
<dbReference type="InterPro" id="IPR017871">
    <property type="entry name" value="ABC_transporter-like_CS"/>
</dbReference>
<organism evidence="12 13">
    <name type="scientific">Cryptolaemus montrouzieri</name>
    <dbReference type="NCBI Taxonomy" id="559131"/>
    <lineage>
        <taxon>Eukaryota</taxon>
        <taxon>Metazoa</taxon>
        <taxon>Ecdysozoa</taxon>
        <taxon>Arthropoda</taxon>
        <taxon>Hexapoda</taxon>
        <taxon>Insecta</taxon>
        <taxon>Pterygota</taxon>
        <taxon>Neoptera</taxon>
        <taxon>Endopterygota</taxon>
        <taxon>Coleoptera</taxon>
        <taxon>Polyphaga</taxon>
        <taxon>Cucujiformia</taxon>
        <taxon>Coccinelloidea</taxon>
        <taxon>Coccinellidae</taxon>
        <taxon>Scymninae</taxon>
        <taxon>Scymnini</taxon>
        <taxon>Cryptolaemus</taxon>
    </lineage>
</organism>
<dbReference type="GO" id="GO:0005524">
    <property type="term" value="F:ATP binding"/>
    <property type="evidence" value="ECO:0007669"/>
    <property type="project" value="UniProtKB-KW"/>
</dbReference>
<dbReference type="FunFam" id="3.40.50.300:FF:000482">
    <property type="entry name" value="Multidrug resistance-associated protein member 4"/>
    <property type="match status" value="1"/>
</dbReference>
<feature type="domain" description="ABC transporter" evidence="10">
    <location>
        <begin position="417"/>
        <end position="641"/>
    </location>
</feature>
<comment type="subcellular location">
    <subcellularLocation>
        <location evidence="1">Membrane</location>
        <topology evidence="1">Multi-pass membrane protein</topology>
    </subcellularLocation>
</comment>
<keyword evidence="3 9" id="KW-0812">Transmembrane</keyword>
<feature type="transmembrane region" description="Helical" evidence="9">
    <location>
        <begin position="88"/>
        <end position="111"/>
    </location>
</feature>
<evidence type="ECO:0000256" key="6">
    <source>
        <dbReference type="ARBA" id="ARBA00022989"/>
    </source>
</evidence>
<evidence type="ECO:0000259" key="10">
    <source>
        <dbReference type="PROSITE" id="PS50893"/>
    </source>
</evidence>
<dbReference type="Pfam" id="PF00664">
    <property type="entry name" value="ABC_membrane"/>
    <property type="match status" value="2"/>
</dbReference>
<feature type="domain" description="ABC transmembrane type-1" evidence="11">
    <location>
        <begin position="701"/>
        <end position="1006"/>
    </location>
</feature>